<evidence type="ECO:0000313" key="4">
    <source>
        <dbReference type="EMBL" id="KAK4397994.1"/>
    </source>
</evidence>
<feature type="transmembrane region" description="Helical" evidence="3">
    <location>
        <begin position="327"/>
        <end position="346"/>
    </location>
</feature>
<gene>
    <name evidence="4" type="ORF">Sango_1274900</name>
</gene>
<proteinExistence type="predicted"/>
<name>A0AAE1WRH6_9LAMI</name>
<accession>A0AAE1WRH6</accession>
<feature type="compositionally biased region" description="Basic and acidic residues" evidence="2">
    <location>
        <begin position="721"/>
        <end position="730"/>
    </location>
</feature>
<keyword evidence="3" id="KW-0812">Transmembrane</keyword>
<evidence type="ECO:0000256" key="1">
    <source>
        <dbReference type="SAM" id="Coils"/>
    </source>
</evidence>
<dbReference type="PANTHER" id="PTHR36383:SF1">
    <property type="entry name" value="PROTEIN, PUTATIVE-RELATED"/>
    <property type="match status" value="1"/>
</dbReference>
<dbReference type="EMBL" id="JACGWL010000007">
    <property type="protein sequence ID" value="KAK4397994.1"/>
    <property type="molecule type" value="Genomic_DNA"/>
</dbReference>
<feature type="region of interest" description="Disordered" evidence="2">
    <location>
        <begin position="687"/>
        <end position="730"/>
    </location>
</feature>
<reference evidence="4" key="2">
    <citation type="journal article" date="2024" name="Plant">
        <title>Genomic evolution and insights into agronomic trait innovations of Sesamum species.</title>
        <authorList>
            <person name="Miao H."/>
            <person name="Wang L."/>
            <person name="Qu L."/>
            <person name="Liu H."/>
            <person name="Sun Y."/>
            <person name="Le M."/>
            <person name="Wang Q."/>
            <person name="Wei S."/>
            <person name="Zheng Y."/>
            <person name="Lin W."/>
            <person name="Duan Y."/>
            <person name="Cao H."/>
            <person name="Xiong S."/>
            <person name="Wang X."/>
            <person name="Wei L."/>
            <person name="Li C."/>
            <person name="Ma Q."/>
            <person name="Ju M."/>
            <person name="Zhao R."/>
            <person name="Li G."/>
            <person name="Mu C."/>
            <person name="Tian Q."/>
            <person name="Mei H."/>
            <person name="Zhang T."/>
            <person name="Gao T."/>
            <person name="Zhang H."/>
        </authorList>
    </citation>
    <scope>NUCLEOTIDE SEQUENCE</scope>
    <source>
        <strain evidence="4">K16</strain>
    </source>
</reference>
<evidence type="ECO:0000256" key="3">
    <source>
        <dbReference type="SAM" id="Phobius"/>
    </source>
</evidence>
<organism evidence="4 5">
    <name type="scientific">Sesamum angolense</name>
    <dbReference type="NCBI Taxonomy" id="2727404"/>
    <lineage>
        <taxon>Eukaryota</taxon>
        <taxon>Viridiplantae</taxon>
        <taxon>Streptophyta</taxon>
        <taxon>Embryophyta</taxon>
        <taxon>Tracheophyta</taxon>
        <taxon>Spermatophyta</taxon>
        <taxon>Magnoliopsida</taxon>
        <taxon>eudicotyledons</taxon>
        <taxon>Gunneridae</taxon>
        <taxon>Pentapetalae</taxon>
        <taxon>asterids</taxon>
        <taxon>lamiids</taxon>
        <taxon>Lamiales</taxon>
        <taxon>Pedaliaceae</taxon>
        <taxon>Sesamum</taxon>
    </lineage>
</organism>
<comment type="caution">
    <text evidence="4">The sequence shown here is derived from an EMBL/GenBank/DDBJ whole genome shotgun (WGS) entry which is preliminary data.</text>
</comment>
<keyword evidence="3" id="KW-1133">Transmembrane helix</keyword>
<dbReference type="AlphaFoldDB" id="A0AAE1WRH6"/>
<dbReference type="Proteomes" id="UP001289374">
    <property type="component" value="Unassembled WGS sequence"/>
</dbReference>
<sequence>MRGSRHLLANDLGDSDDLCRPDRRATARMPRSGRRRVSCRRVTTSPKFPTMKTAINPPRIPPPNPKTFFPERFHIVPLIKLTTVAPFSTSRRAVAVKYSKNGSPGNGNAGSLKDLLSGLVDERVEELLNKEENRGLLDGLEEASRRVEMAKRELAEIEKQEIEAKLMRDYINQLESRASEIAECQKEISEARAMVDKAEQSLTDGGRDASTETRNEMINKDQERLESVKAAAISAVIGTLAELPISLTHVSSNSELILPLAITFVSCALFGVTFRYAIRRDLDNFQLKSGTSAAFGFVKGLGMLGAGPPLELDINSILSHAFSGAVYVSESLLVFLFAGVALDFFIKLRILSPFPIDPSGSSTASTVARLRRQPACRAAPPQCGDATALVVGLCGGSVGVEGPLLFFPPRDDPLIMVWSFTSSGLAFELLQEPNPKTSAKTKVTRRSFWLFMFTKKLMEMKVCMDPPSTGTPCPTRSPSAQGVQAVGGSSLYSSFYQGKFGSLQLAVIMALVREGKVLITASLHKRLWFGNRPIIVMASSDESVHFVGESFLDENLSEATSKRTGLHPGPSSEPGFFLFTPRPGVSFLPAPNPPKKWKKSFFFVFSSWSWGFPECWIEEVPPSVTVGERTASLSSFLEILNEKPYDCRSLIDERLLGSFGLIPRVEPLGDSLGDIIFSKYLRDCATGDRGEGTTPSRSPGGMRLQVVQRERRSPSSGHSRRSYEEDKAFNKEKEEDSSLALTLRRVVVTPKNRYFLTHKPRVDLEKVASLHMMKAIFACDVLFSQSQGTSPIP</sequence>
<feature type="coiled-coil region" evidence="1">
    <location>
        <begin position="133"/>
        <end position="201"/>
    </location>
</feature>
<keyword evidence="1" id="KW-0175">Coiled coil</keyword>
<evidence type="ECO:0000256" key="2">
    <source>
        <dbReference type="SAM" id="MobiDB-lite"/>
    </source>
</evidence>
<protein>
    <submittedName>
        <fullName evidence="4">Uncharacterized protein</fullName>
    </submittedName>
</protein>
<keyword evidence="3" id="KW-0472">Membrane</keyword>
<dbReference type="PANTHER" id="PTHR36383">
    <property type="entry name" value="OS09G0529350 PROTEIN"/>
    <property type="match status" value="1"/>
</dbReference>
<keyword evidence="5" id="KW-1185">Reference proteome</keyword>
<reference evidence="4" key="1">
    <citation type="submission" date="2020-06" db="EMBL/GenBank/DDBJ databases">
        <authorList>
            <person name="Li T."/>
            <person name="Hu X."/>
            <person name="Zhang T."/>
            <person name="Song X."/>
            <person name="Zhang H."/>
            <person name="Dai N."/>
            <person name="Sheng W."/>
            <person name="Hou X."/>
            <person name="Wei L."/>
        </authorList>
    </citation>
    <scope>NUCLEOTIDE SEQUENCE</scope>
    <source>
        <strain evidence="4">K16</strain>
        <tissue evidence="4">Leaf</tissue>
    </source>
</reference>
<evidence type="ECO:0000313" key="5">
    <source>
        <dbReference type="Proteomes" id="UP001289374"/>
    </source>
</evidence>
<feature type="transmembrane region" description="Helical" evidence="3">
    <location>
        <begin position="256"/>
        <end position="278"/>
    </location>
</feature>